<proteinExistence type="predicted"/>
<dbReference type="OrthoDB" id="47512at2"/>
<evidence type="ECO:0000313" key="1">
    <source>
        <dbReference type="EMBL" id="ACR80643.1"/>
    </source>
</evidence>
<reference evidence="1 2" key="1">
    <citation type="submission" date="2009-06" db="EMBL/GenBank/DDBJ databases">
        <title>Complete sequence of Thermotogales bacterium TBF 19.5.1.</title>
        <authorList>
            <consortium name="US DOE Joint Genome Institute"/>
            <person name="Lucas S."/>
            <person name="Copeland A."/>
            <person name="Lapidus A."/>
            <person name="Glavina del Rio T."/>
            <person name="Tice H."/>
            <person name="Bruce D."/>
            <person name="Goodwin L."/>
            <person name="Pitluck S."/>
            <person name="Chertkov O."/>
            <person name="Brettin T."/>
            <person name="Detter J.C."/>
            <person name="Han C."/>
            <person name="Schmutz J."/>
            <person name="Larimer F."/>
            <person name="Land M."/>
            <person name="Hauser L."/>
            <person name="Kyrpides N."/>
            <person name="Ovchinnikova G."/>
            <person name="Noll K."/>
        </authorList>
    </citation>
    <scope>NUCLEOTIDE SEQUENCE [LARGE SCALE GENOMIC DNA]</scope>
    <source>
        <strain evidence="2">ATCC BAA-1733 / DSM 21960 / TBF 19.5.1</strain>
    </source>
</reference>
<name>C5CH40_KOSOT</name>
<reference evidence="1 2" key="2">
    <citation type="journal article" date="2011" name="J. Bacteriol.">
        <title>Genome Sequence of Kosmotoga olearia Strain TBF 19.5.1, a Thermophilic Bacterium with a Wide Growth Temperature Range, Isolated from the Troll B Oil Platform in the North Sea.</title>
        <authorList>
            <person name="Swithers K.S."/>
            <person name="Dipippo J.L."/>
            <person name="Bruce D.C."/>
            <person name="Detter C."/>
            <person name="Tapia R."/>
            <person name="Han S."/>
            <person name="Goodwin L.A."/>
            <person name="Han J."/>
            <person name="Woyke T."/>
            <person name="Pitluck S."/>
            <person name="Pennacchio L."/>
            <person name="Nolan M."/>
            <person name="Mikhailova N."/>
            <person name="Land M.L."/>
            <person name="Nesbo C.L."/>
            <person name="Gogarten J.P."/>
            <person name="Noll K.M."/>
        </authorList>
    </citation>
    <scope>NUCLEOTIDE SEQUENCE [LARGE SCALE GENOMIC DNA]</scope>
    <source>
        <strain evidence="2">ATCC BAA-1733 / DSM 21960 / TBF 19.5.1</strain>
    </source>
</reference>
<dbReference type="EMBL" id="CP001634">
    <property type="protein sequence ID" value="ACR80643.1"/>
    <property type="molecule type" value="Genomic_DNA"/>
</dbReference>
<dbReference type="STRING" id="521045.Kole_1962"/>
<protein>
    <submittedName>
        <fullName evidence="1">Uncharacterized protein</fullName>
    </submittedName>
</protein>
<dbReference type="KEGG" id="kol:Kole_1962"/>
<sequence>MRGLKIYYYPEPLLDRRRKPVKFFLNDLKKKRPALHKKVDLQIKKLMRANIFIFNEMIKNKNIYPLGDGLYELRVPKRAKGGVVRLYFMFSPWEEEALILLDAELKKQDSASTKTALTRQKDVLKSLRRQQK</sequence>
<accession>C5CH40</accession>
<dbReference type="HOGENOM" id="CLU_1914307_0_0_0"/>
<dbReference type="RefSeq" id="WP_015869286.1">
    <property type="nucleotide sequence ID" value="NC_012785.1"/>
</dbReference>
<keyword evidence="2" id="KW-1185">Reference proteome</keyword>
<dbReference type="AlphaFoldDB" id="C5CH40"/>
<gene>
    <name evidence="1" type="ordered locus">Kole_1962</name>
</gene>
<organism evidence="1 2">
    <name type="scientific">Kosmotoga olearia (strain ATCC BAA-1733 / DSM 21960 / TBF 19.5.1)</name>
    <dbReference type="NCBI Taxonomy" id="521045"/>
    <lineage>
        <taxon>Bacteria</taxon>
        <taxon>Thermotogati</taxon>
        <taxon>Thermotogota</taxon>
        <taxon>Thermotogae</taxon>
        <taxon>Kosmotogales</taxon>
        <taxon>Kosmotogaceae</taxon>
        <taxon>Kosmotoga</taxon>
    </lineage>
</organism>
<dbReference type="Proteomes" id="UP000002382">
    <property type="component" value="Chromosome"/>
</dbReference>
<evidence type="ECO:0000313" key="2">
    <source>
        <dbReference type="Proteomes" id="UP000002382"/>
    </source>
</evidence>